<evidence type="ECO:0000256" key="1">
    <source>
        <dbReference type="SAM" id="MobiDB-lite"/>
    </source>
</evidence>
<organism evidence="3 4">
    <name type="scientific">Paenibacillus chitinolyticus</name>
    <dbReference type="NCBI Taxonomy" id="79263"/>
    <lineage>
        <taxon>Bacteria</taxon>
        <taxon>Bacillati</taxon>
        <taxon>Bacillota</taxon>
        <taxon>Bacilli</taxon>
        <taxon>Bacillales</taxon>
        <taxon>Paenibacillaceae</taxon>
        <taxon>Paenibacillus</taxon>
    </lineage>
</organism>
<reference evidence="2 5" key="2">
    <citation type="submission" date="2022-05" db="EMBL/GenBank/DDBJ databases">
        <title>Genome Sequencing of Bee-Associated Microbes.</title>
        <authorList>
            <person name="Dunlap C."/>
        </authorList>
    </citation>
    <scope>NUCLEOTIDE SEQUENCE [LARGE SCALE GENOMIC DNA]</scope>
    <source>
        <strain evidence="2 5">NRRL B-23120</strain>
    </source>
</reference>
<evidence type="ECO:0000313" key="5">
    <source>
        <dbReference type="Proteomes" id="UP001527202"/>
    </source>
</evidence>
<sequence length="161" mass="17186">MSRRLVWLTQAKVLSVSSAAVFQIGDNGGIHTRFRALALQREIPVFLGDEGSFEAYSIFARPHPEIQFPPEAAKTTRNLGTIQVGPVKVLGVSASSVMQVGGSGPVSLQSRIKHIRQFRPIGPYTNPTGTIAYTGSGENLEAESGPPEPGSSPSNPYGLNR</sequence>
<name>A0A410X3U4_9BACL</name>
<dbReference type="EMBL" id="CP026520">
    <property type="protein sequence ID" value="QAV21292.1"/>
    <property type="molecule type" value="Genomic_DNA"/>
</dbReference>
<protein>
    <submittedName>
        <fullName evidence="3">Spore germination protein GerPE</fullName>
    </submittedName>
</protein>
<evidence type="ECO:0000313" key="4">
    <source>
        <dbReference type="Proteomes" id="UP000288943"/>
    </source>
</evidence>
<dbReference type="Pfam" id="PF10970">
    <property type="entry name" value="GerPE"/>
    <property type="match status" value="1"/>
</dbReference>
<dbReference type="InterPro" id="IPR024496">
    <property type="entry name" value="Spore_germ_GerPE"/>
</dbReference>
<dbReference type="AlphaFoldDB" id="A0A410X3U4"/>
<proteinExistence type="predicted"/>
<dbReference type="RefSeq" id="WP_042235995.1">
    <property type="nucleotide sequence ID" value="NZ_CP026520.1"/>
</dbReference>
<dbReference type="Proteomes" id="UP000288943">
    <property type="component" value="Chromosome"/>
</dbReference>
<evidence type="ECO:0000313" key="2">
    <source>
        <dbReference type="EMBL" id="MCY9599426.1"/>
    </source>
</evidence>
<dbReference type="Proteomes" id="UP001527202">
    <property type="component" value="Unassembled WGS sequence"/>
</dbReference>
<accession>A0A410X3U4</accession>
<dbReference type="EMBL" id="JAMDMJ010000043">
    <property type="protein sequence ID" value="MCY9599426.1"/>
    <property type="molecule type" value="Genomic_DNA"/>
</dbReference>
<dbReference type="KEGG" id="pchi:PC41400_27945"/>
<reference evidence="3 4" key="1">
    <citation type="submission" date="2018-01" db="EMBL/GenBank/DDBJ databases">
        <title>The whole genome sequencing and assembly of Paenibacillus chitinolyticus KCCM 41400 strain.</title>
        <authorList>
            <person name="Kim J.-Y."/>
            <person name="Park M.-K."/>
            <person name="Lee Y.-J."/>
            <person name="Yi H."/>
            <person name="Bahn Y.-S."/>
            <person name="Kim J.F."/>
            <person name="Lee D.-W."/>
        </authorList>
    </citation>
    <scope>NUCLEOTIDE SEQUENCE [LARGE SCALE GENOMIC DNA]</scope>
    <source>
        <strain evidence="3 4">KCCM 41400</strain>
    </source>
</reference>
<feature type="region of interest" description="Disordered" evidence="1">
    <location>
        <begin position="133"/>
        <end position="161"/>
    </location>
</feature>
<dbReference type="GeneID" id="95378624"/>
<dbReference type="OrthoDB" id="2599887at2"/>
<evidence type="ECO:0000313" key="3">
    <source>
        <dbReference type="EMBL" id="QAV21292.1"/>
    </source>
</evidence>
<gene>
    <name evidence="2" type="ORF">M5X16_27150</name>
    <name evidence="3" type="ORF">PC41400_27945</name>
</gene>
<keyword evidence="5" id="KW-1185">Reference proteome</keyword>